<dbReference type="CDD" id="cd08440">
    <property type="entry name" value="PBP2_LTTR_like_4"/>
    <property type="match status" value="1"/>
</dbReference>
<gene>
    <name evidence="6" type="ORF">Q5Y72_16655</name>
</gene>
<keyword evidence="7" id="KW-1185">Reference proteome</keyword>
<protein>
    <submittedName>
        <fullName evidence="6">LysR substrate-binding domain-containing protein</fullName>
    </submittedName>
</protein>
<dbReference type="InterPro" id="IPR000847">
    <property type="entry name" value="LysR_HTH_N"/>
</dbReference>
<proteinExistence type="inferred from homology"/>
<sequence length="314" mass="34371">MNITLRQIRAFLAIAELGRFNLAANRMGLTQSAVSILIRELEAELGVRLFDRHTRMVSLSGFGEEFLPQARKIIEDLDIAARGIRDSATLKRGQVTVAAAIVLAATSVPPLLARFSALHPGIAVHLRDMPEERIRAALKRNEVDIAIGTLLDEDPEILTTPVARDRLMLICRTDHRLAAKKQVRWIDLAGERLIVLAPENPLRDIVERTMTGVIPGFRPVHEVRFSTTAISMISAGMGIAVLPENARQLAPDVRVCALDLIGPQVTRQISIMQHRRRSLSPAAEQLRRMILADGYAPASAEAPVATGQGPPGRG</sequence>
<dbReference type="EMBL" id="JAVAMQ010000021">
    <property type="protein sequence ID" value="MDP5308714.1"/>
    <property type="molecule type" value="Genomic_DNA"/>
</dbReference>
<dbReference type="Gene3D" id="3.40.190.290">
    <property type="match status" value="1"/>
</dbReference>
<evidence type="ECO:0000256" key="1">
    <source>
        <dbReference type="ARBA" id="ARBA00009437"/>
    </source>
</evidence>
<dbReference type="Pfam" id="PF03466">
    <property type="entry name" value="LysR_substrate"/>
    <property type="match status" value="1"/>
</dbReference>
<dbReference type="Pfam" id="PF00126">
    <property type="entry name" value="HTH_1"/>
    <property type="match status" value="1"/>
</dbReference>
<dbReference type="InterPro" id="IPR050950">
    <property type="entry name" value="HTH-type_LysR_regulators"/>
</dbReference>
<keyword evidence="4" id="KW-0804">Transcription</keyword>
<accession>A0ABT9JG14</accession>
<dbReference type="InterPro" id="IPR005119">
    <property type="entry name" value="LysR_subst-bd"/>
</dbReference>
<dbReference type="RefSeq" id="WP_305964553.1">
    <property type="nucleotide sequence ID" value="NZ_JAVAMQ010000021.1"/>
</dbReference>
<evidence type="ECO:0000313" key="7">
    <source>
        <dbReference type="Proteomes" id="UP001224997"/>
    </source>
</evidence>
<feature type="domain" description="HTH lysR-type" evidence="5">
    <location>
        <begin position="3"/>
        <end position="60"/>
    </location>
</feature>
<dbReference type="SUPFAM" id="SSF53850">
    <property type="entry name" value="Periplasmic binding protein-like II"/>
    <property type="match status" value="1"/>
</dbReference>
<evidence type="ECO:0000259" key="5">
    <source>
        <dbReference type="PROSITE" id="PS50931"/>
    </source>
</evidence>
<keyword evidence="3" id="KW-0238">DNA-binding</keyword>
<comment type="similarity">
    <text evidence="1">Belongs to the LysR transcriptional regulatory family.</text>
</comment>
<evidence type="ECO:0000256" key="2">
    <source>
        <dbReference type="ARBA" id="ARBA00023015"/>
    </source>
</evidence>
<reference evidence="6 7" key="1">
    <citation type="submission" date="2023-08" db="EMBL/GenBank/DDBJ databases">
        <authorList>
            <person name="Park J.-S."/>
        </authorList>
    </citation>
    <scope>NUCLEOTIDE SEQUENCE [LARGE SCALE GENOMIC DNA]</scope>
    <source>
        <strain evidence="6 7">2205BS29-5</strain>
    </source>
</reference>
<dbReference type="InterPro" id="IPR036388">
    <property type="entry name" value="WH-like_DNA-bd_sf"/>
</dbReference>
<organism evidence="6 7">
    <name type="scientific">Paracoccus spongiarum</name>
    <dbReference type="NCBI Taxonomy" id="3064387"/>
    <lineage>
        <taxon>Bacteria</taxon>
        <taxon>Pseudomonadati</taxon>
        <taxon>Pseudomonadota</taxon>
        <taxon>Alphaproteobacteria</taxon>
        <taxon>Rhodobacterales</taxon>
        <taxon>Paracoccaceae</taxon>
        <taxon>Paracoccus</taxon>
    </lineage>
</organism>
<dbReference type="PANTHER" id="PTHR30419">
    <property type="entry name" value="HTH-TYPE TRANSCRIPTIONAL REGULATOR YBHD"/>
    <property type="match status" value="1"/>
</dbReference>
<evidence type="ECO:0000256" key="3">
    <source>
        <dbReference type="ARBA" id="ARBA00023125"/>
    </source>
</evidence>
<name>A0ABT9JG14_9RHOB</name>
<dbReference type="Proteomes" id="UP001224997">
    <property type="component" value="Unassembled WGS sequence"/>
</dbReference>
<dbReference type="SUPFAM" id="SSF46785">
    <property type="entry name" value="Winged helix' DNA-binding domain"/>
    <property type="match status" value="1"/>
</dbReference>
<dbReference type="PRINTS" id="PR00039">
    <property type="entry name" value="HTHLYSR"/>
</dbReference>
<comment type="caution">
    <text evidence="6">The sequence shown here is derived from an EMBL/GenBank/DDBJ whole genome shotgun (WGS) entry which is preliminary data.</text>
</comment>
<dbReference type="Gene3D" id="1.10.10.10">
    <property type="entry name" value="Winged helix-like DNA-binding domain superfamily/Winged helix DNA-binding domain"/>
    <property type="match status" value="1"/>
</dbReference>
<dbReference type="InterPro" id="IPR036390">
    <property type="entry name" value="WH_DNA-bd_sf"/>
</dbReference>
<keyword evidence="2" id="KW-0805">Transcription regulation</keyword>
<dbReference type="PROSITE" id="PS50931">
    <property type="entry name" value="HTH_LYSR"/>
    <property type="match status" value="1"/>
</dbReference>
<evidence type="ECO:0000256" key="4">
    <source>
        <dbReference type="ARBA" id="ARBA00023163"/>
    </source>
</evidence>
<evidence type="ECO:0000313" key="6">
    <source>
        <dbReference type="EMBL" id="MDP5308714.1"/>
    </source>
</evidence>
<dbReference type="PANTHER" id="PTHR30419:SF8">
    <property type="entry name" value="NITROGEN ASSIMILATION TRANSCRIPTIONAL ACTIVATOR-RELATED"/>
    <property type="match status" value="1"/>
</dbReference>